<dbReference type="PANTHER" id="PTHR36061:SF3">
    <property type="entry name" value="OS04G0692200 PROTEIN"/>
    <property type="match status" value="1"/>
</dbReference>
<dbReference type="InterPro" id="IPR009711">
    <property type="entry name" value="UPF0473"/>
</dbReference>
<reference evidence="1" key="1">
    <citation type="submission" date="2019-11" db="EMBL/GenBank/DDBJ databases">
        <title>Genomic insights into an expanded diversity of filamentous marine cyanobacteria reveals the extraordinary biosynthetic potential of Moorea and Okeania.</title>
        <authorList>
            <person name="Ferreira Leao T."/>
            <person name="Wang M."/>
            <person name="Moss N."/>
            <person name="Da Silva R."/>
            <person name="Sanders J."/>
            <person name="Nurk S."/>
            <person name="Gurevich A."/>
            <person name="Humphrey G."/>
            <person name="Reher R."/>
            <person name="Zhu Q."/>
            <person name="Belda-Ferre P."/>
            <person name="Glukhov E."/>
            <person name="Rex R."/>
            <person name="Dorrestein P.C."/>
            <person name="Knight R."/>
            <person name="Pevzner P."/>
            <person name="Gerwick W.H."/>
            <person name="Gerwick L."/>
        </authorList>
    </citation>
    <scope>NUCLEOTIDE SEQUENCE</scope>
    <source>
        <strain evidence="1">SIO1C4</strain>
    </source>
</reference>
<dbReference type="AlphaFoldDB" id="A0A6B3NNJ5"/>
<dbReference type="EMBL" id="JAAHFQ010000984">
    <property type="protein sequence ID" value="NER31912.1"/>
    <property type="molecule type" value="Genomic_DNA"/>
</dbReference>
<dbReference type="Pfam" id="PF06949">
    <property type="entry name" value="DUF1292"/>
    <property type="match status" value="1"/>
</dbReference>
<dbReference type="InterPro" id="IPR022203">
    <property type="entry name" value="DUF3727"/>
</dbReference>
<dbReference type="Pfam" id="PF12527">
    <property type="entry name" value="DUF3727"/>
    <property type="match status" value="1"/>
</dbReference>
<evidence type="ECO:0000313" key="1">
    <source>
        <dbReference type="EMBL" id="NER31912.1"/>
    </source>
</evidence>
<proteinExistence type="predicted"/>
<dbReference type="PANTHER" id="PTHR36061">
    <property type="match status" value="1"/>
</dbReference>
<name>A0A6B3NNJ5_9CYAN</name>
<comment type="caution">
    <text evidence="1">The sequence shown here is derived from an EMBL/GenBank/DDBJ whole genome shotgun (WGS) entry which is preliminary data.</text>
</comment>
<organism evidence="1">
    <name type="scientific">Symploca sp. SIO1C4</name>
    <dbReference type="NCBI Taxonomy" id="2607765"/>
    <lineage>
        <taxon>Bacteria</taxon>
        <taxon>Bacillati</taxon>
        <taxon>Cyanobacteriota</taxon>
        <taxon>Cyanophyceae</taxon>
        <taxon>Coleofasciculales</taxon>
        <taxon>Coleofasciculaceae</taxon>
        <taxon>Symploca</taxon>
    </lineage>
</organism>
<sequence length="192" mass="21859">MSSSQFPQEPWQADDVSITTLTDEFGRSINCYLEKDLEVDGSQYLLLLPVDSPIAIVAWDDDGDDEELAQATLIEDETEIDEIFSDAKAVLAEQDLTLNRSAFTLTVAGQLPELDEEEILTVEIEDSEADSEEFQLLASFYHEQQEYGIYTPLDPLLFFAQRNKQGQIELLSPEEFQKLRPLLEDLLFEELD</sequence>
<accession>A0A6B3NNJ5</accession>
<gene>
    <name evidence="1" type="ORF">F6J89_30980</name>
</gene>
<protein>
    <submittedName>
        <fullName evidence="1">DUF3727 domain-containing protein</fullName>
    </submittedName>
</protein>